<dbReference type="GO" id="GO:0009250">
    <property type="term" value="P:glucan biosynthetic process"/>
    <property type="evidence" value="ECO:0007669"/>
    <property type="project" value="InterPro"/>
</dbReference>
<dbReference type="InterPro" id="IPR003318">
    <property type="entry name" value="Glyco_hydro70cat"/>
</dbReference>
<evidence type="ECO:0000256" key="4">
    <source>
        <dbReference type="ARBA" id="ARBA00012592"/>
    </source>
</evidence>
<dbReference type="GO" id="GO:0046527">
    <property type="term" value="F:glucosyltransferase activity"/>
    <property type="evidence" value="ECO:0007669"/>
    <property type="project" value="InterPro"/>
</dbReference>
<keyword evidence="8" id="KW-0677">Repeat</keyword>
<evidence type="ECO:0000313" key="15">
    <source>
        <dbReference type="Proteomes" id="UP000442244"/>
    </source>
</evidence>
<proteinExistence type="inferred from homology"/>
<dbReference type="NCBIfam" id="TIGR03715">
    <property type="entry name" value="KxYKxGKxW"/>
    <property type="match status" value="1"/>
</dbReference>
<comment type="caution">
    <text evidence="14">The sequence shown here is derived from an EMBL/GenBank/DDBJ whole genome shotgun (WGS) entry which is preliminary data.</text>
</comment>
<dbReference type="InterPro" id="IPR027636">
    <property type="entry name" value="Glucan-bd_rpt"/>
</dbReference>
<evidence type="ECO:0000256" key="1">
    <source>
        <dbReference type="ARBA" id="ARBA00001152"/>
    </source>
</evidence>
<dbReference type="Gene3D" id="2.30.30.420">
    <property type="entry name" value="glucansucrase"/>
    <property type="match status" value="1"/>
</dbReference>
<evidence type="ECO:0000256" key="10">
    <source>
        <dbReference type="ARBA" id="ARBA00032238"/>
    </source>
</evidence>
<feature type="region of interest" description="Disordered" evidence="12">
    <location>
        <begin position="58"/>
        <end position="182"/>
    </location>
</feature>
<dbReference type="Pfam" id="PF19127">
    <property type="entry name" value="Choline_bind_3"/>
    <property type="match status" value="4"/>
</dbReference>
<gene>
    <name evidence="14" type="ORF">ESZ47_06370</name>
</gene>
<dbReference type="InterPro" id="IPR022263">
    <property type="entry name" value="KxYKxGKxW"/>
</dbReference>
<dbReference type="Pfam" id="PF02324">
    <property type="entry name" value="Glyco_hydro_70"/>
    <property type="match status" value="1"/>
</dbReference>
<dbReference type="EMBL" id="SDGY01000002">
    <property type="protein sequence ID" value="TYC46472.1"/>
    <property type="molecule type" value="Genomic_DNA"/>
</dbReference>
<dbReference type="Proteomes" id="UP000442244">
    <property type="component" value="Unassembled WGS sequence"/>
</dbReference>
<feature type="compositionally biased region" description="Polar residues" evidence="12">
    <location>
        <begin position="98"/>
        <end position="121"/>
    </location>
</feature>
<dbReference type="InterPro" id="IPR013780">
    <property type="entry name" value="Glyco_hydro_b"/>
</dbReference>
<dbReference type="GO" id="GO:0016787">
    <property type="term" value="F:hydrolase activity"/>
    <property type="evidence" value="ECO:0007669"/>
    <property type="project" value="UniProtKB-KW"/>
</dbReference>
<dbReference type="OrthoDB" id="2032428at2"/>
<comment type="function">
    <text evidence="2">Production of extracellular glucans, that are thought to play a key role in the development of the dental plaque because of their ability to adhere to smooth surfaces and mediate the aggregation of bacterial cells and food debris.</text>
</comment>
<dbReference type="EC" id="2.4.1.5" evidence="4"/>
<evidence type="ECO:0000256" key="6">
    <source>
        <dbReference type="ARBA" id="ARBA00022679"/>
    </source>
</evidence>
<keyword evidence="5" id="KW-0328">Glycosyltransferase</keyword>
<evidence type="ECO:0000256" key="3">
    <source>
        <dbReference type="ARBA" id="ARBA00009247"/>
    </source>
</evidence>
<keyword evidence="7" id="KW-0732">Signal</keyword>
<evidence type="ECO:0000256" key="9">
    <source>
        <dbReference type="ARBA" id="ARBA00029911"/>
    </source>
</evidence>
<evidence type="ECO:0000256" key="2">
    <source>
        <dbReference type="ARBA" id="ARBA00003243"/>
    </source>
</evidence>
<keyword evidence="15" id="KW-1185">Reference proteome</keyword>
<organism evidence="14 15">
    <name type="scientific">Leuconostoc litchii</name>
    <dbReference type="NCBI Taxonomy" id="1981069"/>
    <lineage>
        <taxon>Bacteria</taxon>
        <taxon>Bacillati</taxon>
        <taxon>Bacillota</taxon>
        <taxon>Bacilli</taxon>
        <taxon>Lactobacillales</taxon>
        <taxon>Lactobacillaceae</taxon>
        <taxon>Leuconostoc</taxon>
    </lineage>
</organism>
<keyword evidence="14" id="KW-0378">Hydrolase</keyword>
<name>A0A652NDY6_9LACO</name>
<feature type="compositionally biased region" description="Polar residues" evidence="12">
    <location>
        <begin position="71"/>
        <end position="87"/>
    </location>
</feature>
<feature type="domain" description="Glycoside hydrolase family 70 catalytic" evidence="13">
    <location>
        <begin position="403"/>
        <end position="1199"/>
    </location>
</feature>
<dbReference type="RefSeq" id="WP_148605829.1">
    <property type="nucleotide sequence ID" value="NZ_BSUV01000001.1"/>
</dbReference>
<comment type="catalytic activity">
    <reaction evidence="1">
        <text>[(1-&gt;6)-alpha-D-glucosyl](n) + sucrose = [(1-&gt;6)-alpha-D-glucosyl](n+1) + D-fructose</text>
        <dbReference type="Rhea" id="RHEA:18825"/>
        <dbReference type="Rhea" id="RHEA-COMP:11144"/>
        <dbReference type="Rhea" id="RHEA-COMP:11145"/>
        <dbReference type="ChEBI" id="CHEBI:17992"/>
        <dbReference type="ChEBI" id="CHEBI:18269"/>
        <dbReference type="ChEBI" id="CHEBI:37721"/>
        <dbReference type="EC" id="2.4.1.5"/>
    </reaction>
</comment>
<dbReference type="NCBIfam" id="TIGR04035">
    <property type="entry name" value="glucan_65_rpt"/>
    <property type="match status" value="4"/>
</dbReference>
<dbReference type="Gene3D" id="2.10.270.10">
    <property type="entry name" value="Cholin Binding"/>
    <property type="match status" value="6"/>
</dbReference>
<dbReference type="InterPro" id="IPR017853">
    <property type="entry name" value="GH"/>
</dbReference>
<feature type="repeat" description="Cell wall-binding" evidence="11">
    <location>
        <begin position="1343"/>
        <end position="1363"/>
    </location>
</feature>
<comment type="similarity">
    <text evidence="3">Belongs to the glycosyl hydrolase 70 family.</text>
</comment>
<feature type="repeat" description="Cell wall-binding" evidence="11">
    <location>
        <begin position="1213"/>
        <end position="1233"/>
    </location>
</feature>
<evidence type="ECO:0000256" key="5">
    <source>
        <dbReference type="ARBA" id="ARBA00022676"/>
    </source>
</evidence>
<dbReference type="Gene3D" id="3.20.20.470">
    <property type="entry name" value="Glucansucrase"/>
    <property type="match status" value="1"/>
</dbReference>
<dbReference type="PROSITE" id="PS51170">
    <property type="entry name" value="CW"/>
    <property type="match status" value="2"/>
</dbReference>
<dbReference type="Gene3D" id="2.60.40.1180">
    <property type="entry name" value="Golgi alpha-mannosidase II"/>
    <property type="match status" value="1"/>
</dbReference>
<reference evidence="14 15" key="1">
    <citation type="submission" date="2019-01" db="EMBL/GenBank/DDBJ databases">
        <title>Leuconostoc litchii sp. nov., a novel lactic acid bacterium isolated from lychee.</title>
        <authorList>
            <person name="Wang L.-T."/>
        </authorList>
    </citation>
    <scope>NUCLEOTIDE SEQUENCE [LARGE SCALE GENOMIC DNA]</scope>
    <source>
        <strain evidence="14 15">MB7</strain>
    </source>
</reference>
<accession>A0A652NDY6</accession>
<evidence type="ECO:0000256" key="7">
    <source>
        <dbReference type="ARBA" id="ARBA00022729"/>
    </source>
</evidence>
<dbReference type="SUPFAM" id="SSF69360">
    <property type="entry name" value="Cell wall binding repeat"/>
    <property type="match status" value="4"/>
</dbReference>
<dbReference type="Pfam" id="PF19258">
    <property type="entry name" value="KxYKxGKxW_sig"/>
    <property type="match status" value="1"/>
</dbReference>
<evidence type="ECO:0000256" key="8">
    <source>
        <dbReference type="ARBA" id="ARBA00022737"/>
    </source>
</evidence>
<evidence type="ECO:0000256" key="12">
    <source>
        <dbReference type="SAM" id="MobiDB-lite"/>
    </source>
</evidence>
<protein>
    <recommendedName>
        <fullName evidence="4">dextransucrase</fullName>
        <ecNumber evidence="4">2.4.1.5</ecNumber>
    </recommendedName>
    <alternativeName>
        <fullName evidence="9">Dextransucrase</fullName>
    </alternativeName>
    <alternativeName>
        <fullName evidence="10">Sucrose 6-glucosyltransferase</fullName>
    </alternativeName>
</protein>
<dbReference type="GO" id="GO:0047849">
    <property type="term" value="F:dextransucrase activity"/>
    <property type="evidence" value="ECO:0007669"/>
    <property type="project" value="UniProtKB-EC"/>
</dbReference>
<evidence type="ECO:0000313" key="14">
    <source>
        <dbReference type="EMBL" id="TYC46472.1"/>
    </source>
</evidence>
<evidence type="ECO:0000256" key="11">
    <source>
        <dbReference type="PROSITE-ProRule" id="PRU00591"/>
    </source>
</evidence>
<evidence type="ECO:0000259" key="13">
    <source>
        <dbReference type="Pfam" id="PF02324"/>
    </source>
</evidence>
<dbReference type="Gene3D" id="2.30.30.20">
    <property type="entry name" value="Aspartate carbamoyltransferase regulatory subunit, C-terminal domain"/>
    <property type="match status" value="1"/>
</dbReference>
<dbReference type="InterPro" id="IPR018337">
    <property type="entry name" value="Cell_wall/Cho-bd_repeat"/>
</dbReference>
<dbReference type="Gene3D" id="3.20.20.80">
    <property type="entry name" value="Glycosidases"/>
    <property type="match status" value="1"/>
</dbReference>
<sequence>MTFKEEVLRKKLYKVGKNWVVGATCALAVGLTFALSAQSVSGDSNIVSTTDIQKSDTTITTDDNQKEKLASPTTDNSATAENGTNGSAEKLDGKEPNSKQVVGQTVDATQNESVTTNTADNSTDKKETDSTNKDVTESTDKKETDSTNKDVTESTDKKETDSTNKDVTEITDKKEADVQKPKITEQSGGKYVEKDGQWYYYLNDGQNAKGLSKIDNNTQYFDNSGVQVKGQFVTIDNYNYYFDKTSGNELTGLQNIDGKTIVFNSEGQQLFNQYYQTDNGATYYVDATGQAVTGIKNIDGKNYYFDDLGQLKKGFSGVFDGQIMTFDQKTGQEVSSTTSEIKEGLTTQNTDYSEHNAVNGTDASNFENIDGYLTASSWYRPKDILRNGTDWAASTQTDFRPILSVWWPDKQTQVNYLNYMANLGFISNSDNFASTDNQSLLNEASDYVQKSIEMKISAQQSTNWLKDAMAAFIVTQPQWNETSEDIKNDHLQNGALTFVNSPLTPDANSNFRLLNRTPTNQTGKQAYNLDNSKGGFELLLANDVDNSNPVVQAEQLNWLYYLMNFGSITANDADANFDGIRVDAVDNVDADLLQIASDYFKLAYGVNKNDETANKHLSILEDWSHNDPLYVTDKGNDQLTMDDYMHTQLIWSLTKSSDIRGTMARFMNYYMVDRSNDSTENKAIPNYSFVRAHDSEVQTVIAQIVSDLYPDVKNSLAPTAEQLAAAFKVYNEDEKLADKKYTQYNMASAYAMLLTNKDTVPRVYYGDLYTDDGQYMATKSPYFDAINTLLKARIQYVSGGQSMAVDNHDVLTSVRYGKGAMTSSDEGTEETRNQGVGVIVSNNASLKLNDDTVTLHMGAAHKNQAYRSLLATTADGLAYYDTDDNAPVVYTNDNGDLIFTSQSIYGVQNPQVSGYLAVWVPVGAQAGQDARTSSDSSTSTDGKVFHSNAALDSQVIYEGFSNFQAFATEDSDYTNAVIAQNADQFKNWGVTSFQLAPQYRSSTDTSFLDSIIQNGYAFTDRYDLGYKTPTKYGTVDQLRAAIKALHANGIQAIADWVPDQIYNLPGQELATVTRTNSFGEDDTSSDIDNALYVVQSRGGGAYQSTYGGAFLDKLKALYPTLFETPQISTGLPIDGSVKITEWAAKYFNGSNIQGKGAGYVLKDVGSNKYFKVVSNTKDDDYLPKQLTNDLSETGFTHDDKGIIYYTLSGYRAQNAFIQDDNNNYYYFDQTGHLVTGLQKINNHTYFFLPNGIELVQSFLQNADGTTVYFDKKGQQIFGQYATDQNGVAYYFDNTGAMVRSGFATIDGHQQYFDKNGVQVKNQLVTATDGYKYYFEPGNGNMAVLKFVKNSDGQWYYFDDNGHAVTGLQTINGKSQYFYSDGRQSKGQFININGDTFYTDDANGYLVTGVQKINDTTYIFDQSGNLIKNQYYQLSNGKYVLLDNDGHVTTGFVKQNNELRYFDVNGEQVKDSVIVDPNTKLSYYFNATDGLAVKNDYFEYQGQWYLTDSNYQLIKGFKAVDGNLQHFDEVTGVQTKDSSLVSAQGKSYQFDNNGNAVL</sequence>
<keyword evidence="6" id="KW-0808">Transferase</keyword>
<feature type="compositionally biased region" description="Basic and acidic residues" evidence="12">
    <location>
        <begin position="122"/>
        <end position="182"/>
    </location>
</feature>
<dbReference type="Pfam" id="PF01473">
    <property type="entry name" value="Choline_bind_1"/>
    <property type="match status" value="2"/>
</dbReference>
<dbReference type="SUPFAM" id="SSF51445">
    <property type="entry name" value="(Trans)glycosidases"/>
    <property type="match status" value="2"/>
</dbReference>